<evidence type="ECO:0000256" key="1">
    <source>
        <dbReference type="SAM" id="SignalP"/>
    </source>
</evidence>
<gene>
    <name evidence="2" type="ordered locus">HCD_01485</name>
</gene>
<dbReference type="EMBL" id="CP003481">
    <property type="protein sequence ID" value="AFI05329.1"/>
    <property type="molecule type" value="Genomic_DNA"/>
</dbReference>
<dbReference type="AlphaFoldDB" id="I0EQW0"/>
<keyword evidence="1" id="KW-0732">Signal</keyword>
<keyword evidence="3" id="KW-1185">Reference proteome</keyword>
<accession>I0EQW0</accession>
<proteinExistence type="predicted"/>
<dbReference type="RefSeq" id="WP_014658856.1">
    <property type="nucleotide sequence ID" value="NC_017735.1"/>
</dbReference>
<name>I0EQW0_HELCM</name>
<evidence type="ECO:0000313" key="2">
    <source>
        <dbReference type="EMBL" id="AFI05329.1"/>
    </source>
</evidence>
<dbReference type="InterPro" id="IPR002718">
    <property type="entry name" value="OMP_Helicobacter"/>
</dbReference>
<feature type="signal peptide" evidence="1">
    <location>
        <begin position="1"/>
        <end position="19"/>
    </location>
</feature>
<dbReference type="KEGG" id="hcm:HCD_01485"/>
<dbReference type="PATRIC" id="fig|1163745.3.peg.316"/>
<feature type="chain" id="PRO_5003625714" evidence="1">
    <location>
        <begin position="20"/>
        <end position="472"/>
    </location>
</feature>
<dbReference type="OrthoDB" id="5319686at2"/>
<protein>
    <submittedName>
        <fullName evidence="2">Outer membrane protein (Omp6)</fullName>
    </submittedName>
</protein>
<dbReference type="Proteomes" id="UP000005013">
    <property type="component" value="Chromosome"/>
</dbReference>
<evidence type="ECO:0000313" key="3">
    <source>
        <dbReference type="Proteomes" id="UP000005013"/>
    </source>
</evidence>
<dbReference type="Pfam" id="PF01856">
    <property type="entry name" value="HP_OMP"/>
    <property type="match status" value="1"/>
</dbReference>
<dbReference type="HOGENOM" id="CLU_578435_0_0_7"/>
<organism evidence="2 3">
    <name type="scientific">Helicobacter cetorum (strain ATCC BAA-540 / CCUG 52418 / MIT 99-5656)</name>
    <dbReference type="NCBI Taxonomy" id="1163745"/>
    <lineage>
        <taxon>Bacteria</taxon>
        <taxon>Pseudomonadati</taxon>
        <taxon>Campylobacterota</taxon>
        <taxon>Epsilonproteobacteria</taxon>
        <taxon>Campylobacterales</taxon>
        <taxon>Helicobacteraceae</taxon>
        <taxon>Helicobacter</taxon>
    </lineage>
</organism>
<reference evidence="2 3" key="1">
    <citation type="journal article" date="2013" name="PLoS ONE">
        <title>Sequence Divergence and Conservation in Genomes ofHelicobacter cetorum Strains from a Dolphin and a Whale.</title>
        <authorList>
            <person name="Kersulyte D."/>
            <person name="Rossi M."/>
            <person name="Berg D.E."/>
        </authorList>
    </citation>
    <scope>NUCLEOTIDE SEQUENCE [LARGE SCALE GENOMIC DNA]</scope>
    <source>
        <strain evidence="2 3">MIT 99-5656</strain>
    </source>
</reference>
<sequence>MLKLHKYLLFLSTPLLCQAITSEFFIGVGYQFSHSKVSVIRDIHPSKELSILNIPPFDPNLPDAQKHILRQSIGGLKATSIASMCQQRQAICNRVNGQLLPMSVQPAYLNAMLKPDYAKMSQLLHNSRSSCGGKNKRQPNNYASAEESVCNPPKLFLEALQTVNSNLFGAIFLAKKNSSLLSKSHTDLNLVNNNLNTIINKLNALSNGLHNLISHSSFLGTATPPQTKNYSSEQINLLSQNLIKQSEVAKQVTQVLLTETNALKEAQKDPNGVKPLSFSPIMFEKPIQKTQNLSVIGNGASFKLGIMHPFWLFNIAFKNKRIFSWDYYIFLDFNYSLIPFNKEQNRMVFLGYGIGSELVWHMFSTKKKFKKKSTFGMDIYGGGGVAGNSYLLNFASYNALLRTFMNADTSATYFNAFANTGLRFAFNQNAIELDVKFPFLKHSKRLYTTALENATLKYQRHIVFSVRFIHKF</sequence>